<comment type="function">
    <text evidence="6">Involved in transcription antitermination. Required for transcription of ribosomal RNA (rRNA) genes. Binds specifically to the boxA antiterminator sequence of the ribosomal RNA (rrn) operons.</text>
</comment>
<comment type="similarity">
    <text evidence="1 6">Belongs to the NusB family.</text>
</comment>
<accession>A0A0D6DVI9</accession>
<dbReference type="GO" id="GO:0006353">
    <property type="term" value="P:DNA-templated transcription termination"/>
    <property type="evidence" value="ECO:0007669"/>
    <property type="project" value="UniProtKB-UniRule"/>
</dbReference>
<dbReference type="SUPFAM" id="SSF48013">
    <property type="entry name" value="NusB-like"/>
    <property type="match status" value="1"/>
</dbReference>
<keyword evidence="2 6" id="KW-0889">Transcription antitermination</keyword>
<dbReference type="GO" id="GO:0031564">
    <property type="term" value="P:transcription antitermination"/>
    <property type="evidence" value="ECO:0007669"/>
    <property type="project" value="UniProtKB-KW"/>
</dbReference>
<dbReference type="HOGENOM" id="CLU_1341847_0_0_9"/>
<protein>
    <recommendedName>
        <fullName evidence="6">Transcription antitermination protein NusB</fullName>
    </recommendedName>
    <alternativeName>
        <fullName evidence="6">Antitermination factor NusB</fullName>
    </alternativeName>
</protein>
<gene>
    <name evidence="6 8" type="primary">nusB</name>
    <name evidence="8" type="ORF">LACPI_0551</name>
</gene>
<evidence type="ECO:0000256" key="4">
    <source>
        <dbReference type="ARBA" id="ARBA00023015"/>
    </source>
</evidence>
<evidence type="ECO:0000256" key="6">
    <source>
        <dbReference type="HAMAP-Rule" id="MF_00073"/>
    </source>
</evidence>
<evidence type="ECO:0000313" key="8">
    <source>
        <dbReference type="EMBL" id="CEN27751.1"/>
    </source>
</evidence>
<dbReference type="InterPro" id="IPR011605">
    <property type="entry name" value="NusB_fam"/>
</dbReference>
<keyword evidence="3 6" id="KW-0694">RNA-binding</keyword>
<proteinExistence type="inferred from homology"/>
<dbReference type="AlphaFoldDB" id="A0A0D6DVI9"/>
<dbReference type="KEGG" id="lpk:LACPI_0551"/>
<evidence type="ECO:0000256" key="2">
    <source>
        <dbReference type="ARBA" id="ARBA00022814"/>
    </source>
</evidence>
<evidence type="ECO:0000259" key="7">
    <source>
        <dbReference type="Pfam" id="PF01029"/>
    </source>
</evidence>
<reference evidence="9" key="1">
    <citation type="submission" date="2015-01" db="EMBL/GenBank/DDBJ databases">
        <authorList>
            <person name="Andreevskaya M."/>
        </authorList>
    </citation>
    <scope>NUCLEOTIDE SEQUENCE [LARGE SCALE GENOMIC DNA]</scope>
    <source>
        <strain evidence="9">MKFS47</strain>
    </source>
</reference>
<keyword evidence="5 6" id="KW-0804">Transcription</keyword>
<name>A0A0D6DVI9_9LACT</name>
<dbReference type="NCBIfam" id="TIGR01951">
    <property type="entry name" value="nusB"/>
    <property type="match status" value="1"/>
</dbReference>
<evidence type="ECO:0000256" key="3">
    <source>
        <dbReference type="ARBA" id="ARBA00022884"/>
    </source>
</evidence>
<dbReference type="PANTHER" id="PTHR11078:SF3">
    <property type="entry name" value="ANTITERMINATION NUSB DOMAIN-CONTAINING PROTEIN"/>
    <property type="match status" value="1"/>
</dbReference>
<dbReference type="InterPro" id="IPR006027">
    <property type="entry name" value="NusB_RsmB_TIM44"/>
</dbReference>
<keyword evidence="4 6" id="KW-0805">Transcription regulation</keyword>
<dbReference type="Gene3D" id="1.10.940.10">
    <property type="entry name" value="NusB-like"/>
    <property type="match status" value="1"/>
</dbReference>
<dbReference type="GO" id="GO:0005829">
    <property type="term" value="C:cytosol"/>
    <property type="evidence" value="ECO:0007669"/>
    <property type="project" value="TreeGrafter"/>
</dbReference>
<feature type="domain" description="NusB/RsmB/TIM44" evidence="7">
    <location>
        <begin position="105"/>
        <end position="202"/>
    </location>
</feature>
<dbReference type="PANTHER" id="PTHR11078">
    <property type="entry name" value="N UTILIZATION SUBSTANCE PROTEIN B-RELATED"/>
    <property type="match status" value="1"/>
</dbReference>
<dbReference type="RefSeq" id="WP_099046809.1">
    <property type="nucleotide sequence ID" value="NZ_LN774769.1"/>
</dbReference>
<evidence type="ECO:0000256" key="5">
    <source>
        <dbReference type="ARBA" id="ARBA00023163"/>
    </source>
</evidence>
<dbReference type="STRING" id="1364.LP2241_20201"/>
<evidence type="ECO:0000256" key="1">
    <source>
        <dbReference type="ARBA" id="ARBA00005952"/>
    </source>
</evidence>
<organism evidence="8 9">
    <name type="scientific">Pseudolactococcus piscium MKFS47</name>
    <dbReference type="NCBI Taxonomy" id="297352"/>
    <lineage>
        <taxon>Bacteria</taxon>
        <taxon>Bacillati</taxon>
        <taxon>Bacillota</taxon>
        <taxon>Bacilli</taxon>
        <taxon>Lactobacillales</taxon>
        <taxon>Streptococcaceae</taxon>
        <taxon>Pseudolactococcus</taxon>
    </lineage>
</organism>
<sequence>MSIKPLNQHEIRIRAVQALYLLEMIPDETVEDAMMFALTNDARLLSQTLADDTVVAIKKKTKKVGNVFSFTPNREGGVTKRQEFTSESVTPEVVVETPIEATILTDRFDDVHKKNLEFLMSLVYGVRAKKVAVDEAISQYLAKNWSIKRLAPINRVILRLGTFEILFSETPRVVAINEAIELAKVFNDEKDAKFINAILTKIGE</sequence>
<dbReference type="GO" id="GO:0003723">
    <property type="term" value="F:RNA binding"/>
    <property type="evidence" value="ECO:0007669"/>
    <property type="project" value="UniProtKB-UniRule"/>
</dbReference>
<dbReference type="HAMAP" id="MF_00073">
    <property type="entry name" value="NusB"/>
    <property type="match status" value="1"/>
</dbReference>
<evidence type="ECO:0000313" key="9">
    <source>
        <dbReference type="Proteomes" id="UP000033166"/>
    </source>
</evidence>
<dbReference type="InterPro" id="IPR035926">
    <property type="entry name" value="NusB-like_sf"/>
</dbReference>
<dbReference type="Pfam" id="PF01029">
    <property type="entry name" value="NusB"/>
    <property type="match status" value="1"/>
</dbReference>
<dbReference type="Proteomes" id="UP000033166">
    <property type="component" value="Chromosome I"/>
</dbReference>
<dbReference type="EMBL" id="LN774769">
    <property type="protein sequence ID" value="CEN27751.1"/>
    <property type="molecule type" value="Genomic_DNA"/>
</dbReference>